<reference evidence="1 2" key="1">
    <citation type="submission" date="2021-06" db="EMBL/GenBank/DDBJ databases">
        <authorList>
            <person name="Kallberg Y."/>
            <person name="Tangrot J."/>
            <person name="Rosling A."/>
        </authorList>
    </citation>
    <scope>NUCLEOTIDE SEQUENCE [LARGE SCALE GENOMIC DNA]</scope>
    <source>
        <strain evidence="1 2">120-4 pot B 10/14</strain>
    </source>
</reference>
<evidence type="ECO:0000313" key="1">
    <source>
        <dbReference type="EMBL" id="CAG8849828.1"/>
    </source>
</evidence>
<feature type="non-terminal residue" evidence="1">
    <location>
        <position position="89"/>
    </location>
</feature>
<feature type="non-terminal residue" evidence="1">
    <location>
        <position position="1"/>
    </location>
</feature>
<organism evidence="1 2">
    <name type="scientific">Gigaspora margarita</name>
    <dbReference type="NCBI Taxonomy" id="4874"/>
    <lineage>
        <taxon>Eukaryota</taxon>
        <taxon>Fungi</taxon>
        <taxon>Fungi incertae sedis</taxon>
        <taxon>Mucoromycota</taxon>
        <taxon>Glomeromycotina</taxon>
        <taxon>Glomeromycetes</taxon>
        <taxon>Diversisporales</taxon>
        <taxon>Gigasporaceae</taxon>
        <taxon>Gigaspora</taxon>
    </lineage>
</organism>
<proteinExistence type="predicted"/>
<protein>
    <submittedName>
        <fullName evidence="1">8039_t:CDS:1</fullName>
    </submittedName>
</protein>
<accession>A0ABN7XAI9</accession>
<dbReference type="EMBL" id="CAJVQB010098124">
    <property type="protein sequence ID" value="CAG8849828.1"/>
    <property type="molecule type" value="Genomic_DNA"/>
</dbReference>
<evidence type="ECO:0000313" key="2">
    <source>
        <dbReference type="Proteomes" id="UP000789901"/>
    </source>
</evidence>
<keyword evidence="2" id="KW-1185">Reference proteome</keyword>
<name>A0ABN7XAI9_GIGMA</name>
<sequence length="89" mass="10277">FGIIKKTLNLAIAMRRYDELYEIHLNLSKEMEIELITNSRHNILNNDDPVEFATTINNPIVTNHNARTCNVDNTNQDNYKIKNSNAISM</sequence>
<gene>
    <name evidence="1" type="ORF">GMARGA_LOCUS39905</name>
</gene>
<dbReference type="Proteomes" id="UP000789901">
    <property type="component" value="Unassembled WGS sequence"/>
</dbReference>
<comment type="caution">
    <text evidence="1">The sequence shown here is derived from an EMBL/GenBank/DDBJ whole genome shotgun (WGS) entry which is preliminary data.</text>
</comment>